<organism evidence="2 3">
    <name type="scientific">Zooshikella ganghwensis</name>
    <dbReference type="NCBI Taxonomy" id="202772"/>
    <lineage>
        <taxon>Bacteria</taxon>
        <taxon>Pseudomonadati</taxon>
        <taxon>Pseudomonadota</taxon>
        <taxon>Gammaproteobacteria</taxon>
        <taxon>Oceanospirillales</taxon>
        <taxon>Zooshikellaceae</taxon>
        <taxon>Zooshikella</taxon>
    </lineage>
</organism>
<evidence type="ECO:0000313" key="3">
    <source>
        <dbReference type="Proteomes" id="UP000257039"/>
    </source>
</evidence>
<dbReference type="RefSeq" id="WP_094787148.1">
    <property type="nucleotide sequence ID" value="NZ_NDXW01000001.1"/>
</dbReference>
<comment type="caution">
    <text evidence="2">The sequence shown here is derived from an EMBL/GenBank/DDBJ whole genome shotgun (WGS) entry which is preliminary data.</text>
</comment>
<protein>
    <submittedName>
        <fullName evidence="2">Uncharacterized protein</fullName>
    </submittedName>
</protein>
<gene>
    <name evidence="2" type="ORF">B9G39_10930</name>
</gene>
<dbReference type="EMBL" id="NDXW01000001">
    <property type="protein sequence ID" value="RDH43916.1"/>
    <property type="molecule type" value="Genomic_DNA"/>
</dbReference>
<evidence type="ECO:0000313" key="2">
    <source>
        <dbReference type="EMBL" id="RDH43916.1"/>
    </source>
</evidence>
<dbReference type="Proteomes" id="UP000257039">
    <property type="component" value="Unassembled WGS sequence"/>
</dbReference>
<accession>A0A4P9VM25</accession>
<proteinExistence type="predicted"/>
<sequence>MTTFREYFQEPPPTGLEEKGSIRYPTKNEMESLFDQFQHLPNHQARQQFLQQNFPYHWLPDDMLEWLVDEWRYRLPPEHPLLEAFMNPKIDWQQLATLARSYGFNQFHDQLMTLLSYHPKK</sequence>
<keyword evidence="3" id="KW-1185">Reference proteome</keyword>
<name>A0A4P9VM25_9GAMM</name>
<feature type="region of interest" description="Disordered" evidence="1">
    <location>
        <begin position="1"/>
        <end position="21"/>
    </location>
</feature>
<reference evidence="2 3" key="1">
    <citation type="submission" date="2017-04" db="EMBL/GenBank/DDBJ databases">
        <title>Draft genome sequence of Zooshikella ganghwensis VG4 isolated from Red Sea sediments.</title>
        <authorList>
            <person name="Rehman Z."/>
            <person name="Alam I."/>
            <person name="Kamau A."/>
            <person name="Bajic V."/>
            <person name="Leiknes T."/>
        </authorList>
    </citation>
    <scope>NUCLEOTIDE SEQUENCE [LARGE SCALE GENOMIC DNA]</scope>
    <source>
        <strain evidence="2 3">VG4</strain>
    </source>
</reference>
<evidence type="ECO:0000256" key="1">
    <source>
        <dbReference type="SAM" id="MobiDB-lite"/>
    </source>
</evidence>
<dbReference type="AlphaFoldDB" id="A0A4P9VM25"/>